<proteinExistence type="predicted"/>
<name>A0A401GM29_9APHY</name>
<dbReference type="EMBL" id="BFAD01000005">
    <property type="protein sequence ID" value="GBE83273.1"/>
    <property type="molecule type" value="Genomic_DNA"/>
</dbReference>
<dbReference type="AlphaFoldDB" id="A0A401GM29"/>
<dbReference type="Proteomes" id="UP000287166">
    <property type="component" value="Unassembled WGS sequence"/>
</dbReference>
<feature type="compositionally biased region" description="Acidic residues" evidence="1">
    <location>
        <begin position="71"/>
        <end position="81"/>
    </location>
</feature>
<protein>
    <submittedName>
        <fullName evidence="2">Uncharacterized protein</fullName>
    </submittedName>
</protein>
<evidence type="ECO:0000256" key="1">
    <source>
        <dbReference type="SAM" id="MobiDB-lite"/>
    </source>
</evidence>
<evidence type="ECO:0000313" key="2">
    <source>
        <dbReference type="EMBL" id="GBE83273.1"/>
    </source>
</evidence>
<accession>A0A401GM29</accession>
<sequence length="135" mass="14776">MPQFTCSFCHQTKPTLQGLRSHISQKRSCRLVFLRKVAKGRAIPGEDVEAAHQDGPPASEEDGGDTRDENDVMLDDPDVDSEAMVLPDPMERAETGDPGPGSSLLEEEPPVQQNARRATVEDVEDEEFGGLPKHP</sequence>
<dbReference type="RefSeq" id="XP_027614186.1">
    <property type="nucleotide sequence ID" value="XM_027758385.1"/>
</dbReference>
<dbReference type="OrthoDB" id="10621502at2759"/>
<keyword evidence="3" id="KW-1185">Reference proteome</keyword>
<gene>
    <name evidence="2" type="ORF">SCP_0503210</name>
</gene>
<feature type="region of interest" description="Disordered" evidence="1">
    <location>
        <begin position="42"/>
        <end position="135"/>
    </location>
</feature>
<dbReference type="GeneID" id="38780190"/>
<reference evidence="2 3" key="1">
    <citation type="journal article" date="2018" name="Sci. Rep.">
        <title>Genome sequence of the cauliflower mushroom Sparassis crispa (Hanabiratake) and its association with beneficial usage.</title>
        <authorList>
            <person name="Kiyama R."/>
            <person name="Furutani Y."/>
            <person name="Kawaguchi K."/>
            <person name="Nakanishi T."/>
        </authorList>
    </citation>
    <scope>NUCLEOTIDE SEQUENCE [LARGE SCALE GENOMIC DNA]</scope>
</reference>
<comment type="caution">
    <text evidence="2">The sequence shown here is derived from an EMBL/GenBank/DDBJ whole genome shotgun (WGS) entry which is preliminary data.</text>
</comment>
<organism evidence="2 3">
    <name type="scientific">Sparassis crispa</name>
    <dbReference type="NCBI Taxonomy" id="139825"/>
    <lineage>
        <taxon>Eukaryota</taxon>
        <taxon>Fungi</taxon>
        <taxon>Dikarya</taxon>
        <taxon>Basidiomycota</taxon>
        <taxon>Agaricomycotina</taxon>
        <taxon>Agaricomycetes</taxon>
        <taxon>Polyporales</taxon>
        <taxon>Sparassidaceae</taxon>
        <taxon>Sparassis</taxon>
    </lineage>
</organism>
<dbReference type="InParanoid" id="A0A401GM29"/>
<evidence type="ECO:0000313" key="3">
    <source>
        <dbReference type="Proteomes" id="UP000287166"/>
    </source>
</evidence>